<keyword evidence="1" id="KW-1133">Transmembrane helix</keyword>
<keyword evidence="1" id="KW-0472">Membrane</keyword>
<evidence type="ECO:0000313" key="2">
    <source>
        <dbReference type="EMBL" id="AEB08193.1"/>
    </source>
</evidence>
<evidence type="ECO:0000313" key="3">
    <source>
        <dbReference type="Proteomes" id="UP000000483"/>
    </source>
</evidence>
<dbReference type="AlphaFoldDB" id="F2NEK3"/>
<proteinExistence type="predicted"/>
<name>F2NEK3_DESAR</name>
<dbReference type="HOGENOM" id="CLU_2824037_0_0_7"/>
<reference evidence="3" key="2">
    <citation type="submission" date="2011-03" db="EMBL/GenBank/DDBJ databases">
        <title>The complete genome of Desulfobacca acetoxidans DSM 11109.</title>
        <authorList>
            <consortium name="US DOE Joint Genome Institute (JGI-PGF)"/>
            <person name="Lucas S."/>
            <person name="Copeland A."/>
            <person name="Lapidus A."/>
            <person name="Bruce D."/>
            <person name="Goodwin L."/>
            <person name="Pitluck S."/>
            <person name="Peters L."/>
            <person name="Kyrpides N."/>
            <person name="Mavromatis K."/>
            <person name="Ivanova N."/>
            <person name="Ovchinnikova G."/>
            <person name="Teshima H."/>
            <person name="Detter J.C."/>
            <person name="Han C."/>
            <person name="Land M."/>
            <person name="Hauser L."/>
            <person name="Markowitz V."/>
            <person name="Cheng J.-F."/>
            <person name="Hugenholtz P."/>
            <person name="Woyke T."/>
            <person name="Wu D."/>
            <person name="Spring S."/>
            <person name="Schueler E."/>
            <person name="Brambilla E."/>
            <person name="Klenk H.-P."/>
            <person name="Eisen J.A."/>
        </authorList>
    </citation>
    <scope>NUCLEOTIDE SEQUENCE [LARGE SCALE GENOMIC DNA]</scope>
    <source>
        <strain evidence="3">ATCC 700848 / DSM 11109 / ASRB2</strain>
    </source>
</reference>
<organism evidence="2 3">
    <name type="scientific">Desulfobacca acetoxidans (strain ATCC 700848 / DSM 11109 / ASRB2)</name>
    <dbReference type="NCBI Taxonomy" id="880072"/>
    <lineage>
        <taxon>Bacteria</taxon>
        <taxon>Pseudomonadati</taxon>
        <taxon>Thermodesulfobacteriota</taxon>
        <taxon>Desulfobaccia</taxon>
        <taxon>Desulfobaccales</taxon>
        <taxon>Desulfobaccaceae</taxon>
        <taxon>Desulfobacca</taxon>
    </lineage>
</organism>
<dbReference type="Proteomes" id="UP000000483">
    <property type="component" value="Chromosome"/>
</dbReference>
<dbReference type="STRING" id="880072.Desac_0302"/>
<feature type="transmembrane region" description="Helical" evidence="1">
    <location>
        <begin position="6"/>
        <end position="23"/>
    </location>
</feature>
<keyword evidence="3" id="KW-1185">Reference proteome</keyword>
<keyword evidence="1" id="KW-0812">Transmembrane</keyword>
<reference evidence="2 3" key="1">
    <citation type="journal article" date="2011" name="Stand. Genomic Sci.">
        <title>Complete genome sequence of the acetate-degrading sulfate reducer Desulfobacca acetoxidans type strain (ASRB2).</title>
        <authorList>
            <person name="Goker M."/>
            <person name="Teshima H."/>
            <person name="Lapidus A."/>
            <person name="Nolan M."/>
            <person name="Lucas S."/>
            <person name="Hammon N."/>
            <person name="Deshpande S."/>
            <person name="Cheng J.F."/>
            <person name="Tapia R."/>
            <person name="Han C."/>
            <person name="Goodwin L."/>
            <person name="Pitluck S."/>
            <person name="Huntemann M."/>
            <person name="Liolios K."/>
            <person name="Ivanova N."/>
            <person name="Pagani I."/>
            <person name="Mavromatis K."/>
            <person name="Ovchinikova G."/>
            <person name="Pati A."/>
            <person name="Chen A."/>
            <person name="Palaniappan K."/>
            <person name="Land M."/>
            <person name="Hauser L."/>
            <person name="Brambilla E.M."/>
            <person name="Rohde M."/>
            <person name="Spring S."/>
            <person name="Detter J.C."/>
            <person name="Woyke T."/>
            <person name="Bristow J."/>
            <person name="Eisen J.A."/>
            <person name="Markowitz V."/>
            <person name="Hugenholtz P."/>
            <person name="Kyrpides N.C."/>
            <person name="Klenk H.P."/>
        </authorList>
    </citation>
    <scope>NUCLEOTIDE SEQUENCE [LARGE SCALE GENOMIC DNA]</scope>
    <source>
        <strain evidence="3">ATCC 700848 / DSM 11109 / ASRB2</strain>
    </source>
</reference>
<sequence length="66" mass="7314">MEHAHLGSLLALIGMILLLVVNFNRRSARRRRVWTGTDIAVQKYGSLVAYAILALGLLLLLGRRAT</sequence>
<evidence type="ECO:0000256" key="1">
    <source>
        <dbReference type="SAM" id="Phobius"/>
    </source>
</evidence>
<gene>
    <name evidence="2" type="ordered locus">Desac_0302</name>
</gene>
<feature type="transmembrane region" description="Helical" evidence="1">
    <location>
        <begin position="44"/>
        <end position="62"/>
    </location>
</feature>
<protein>
    <submittedName>
        <fullName evidence="2">Putative proton-dependent oligopeptide transport protein</fullName>
    </submittedName>
</protein>
<dbReference type="EMBL" id="CP002629">
    <property type="protein sequence ID" value="AEB08193.1"/>
    <property type="molecule type" value="Genomic_DNA"/>
</dbReference>
<dbReference type="RefSeq" id="WP_013705306.1">
    <property type="nucleotide sequence ID" value="NC_015388.1"/>
</dbReference>
<dbReference type="KEGG" id="dao:Desac_0302"/>
<accession>F2NEK3</accession>